<dbReference type="Proteomes" id="UP001204439">
    <property type="component" value="Unassembled WGS sequence"/>
</dbReference>
<name>A0ABU4JJF5_9FLAO</name>
<reference evidence="1 2" key="1">
    <citation type="submission" date="2023-11" db="EMBL/GenBank/DDBJ databases">
        <title>First isolation, identification, and characterization of non-pathogenic Epilithonimonas ginsengisoli isolated from diseased farmed rainbow trout (Oncorhynchus mykiss) in Chile.</title>
        <authorList>
            <person name="Miranda C.D."/>
            <person name="Irgang R."/>
            <person name="Concha C."/>
            <person name="Rojas R."/>
            <person name="Avendano R."/>
        </authorList>
    </citation>
    <scope>NUCLEOTIDE SEQUENCE [LARGE SCALE GENOMIC DNA]</scope>
    <source>
        <strain evidence="1 2">FP99</strain>
    </source>
</reference>
<sequence>MAISFCKYLKIKSIYLLNMSNENNFKGIDISKITQNDLISAFPEFLPLLVSTTENCDDD</sequence>
<dbReference type="RefSeq" id="WP_063969505.1">
    <property type="nucleotide sequence ID" value="NZ_JAMXLT020000023.1"/>
</dbReference>
<accession>A0ABU4JJF5</accession>
<proteinExistence type="predicted"/>
<gene>
    <name evidence="1" type="ORF">NG800_012965</name>
</gene>
<keyword evidence="2" id="KW-1185">Reference proteome</keyword>
<dbReference type="EMBL" id="JAMXLT020000023">
    <property type="protein sequence ID" value="MDW8549829.1"/>
    <property type="molecule type" value="Genomic_DNA"/>
</dbReference>
<organism evidence="1 2">
    <name type="scientific">Epilithonimonas ginsengisoli</name>
    <dbReference type="NCBI Taxonomy" id="1245592"/>
    <lineage>
        <taxon>Bacteria</taxon>
        <taxon>Pseudomonadati</taxon>
        <taxon>Bacteroidota</taxon>
        <taxon>Flavobacteriia</taxon>
        <taxon>Flavobacteriales</taxon>
        <taxon>Weeksellaceae</taxon>
        <taxon>Chryseobacterium group</taxon>
        <taxon>Epilithonimonas</taxon>
    </lineage>
</organism>
<evidence type="ECO:0000313" key="2">
    <source>
        <dbReference type="Proteomes" id="UP001204439"/>
    </source>
</evidence>
<protein>
    <submittedName>
        <fullName evidence="1">Uncharacterized protein</fullName>
    </submittedName>
</protein>
<evidence type="ECO:0000313" key="1">
    <source>
        <dbReference type="EMBL" id="MDW8549829.1"/>
    </source>
</evidence>
<comment type="caution">
    <text evidence="1">The sequence shown here is derived from an EMBL/GenBank/DDBJ whole genome shotgun (WGS) entry which is preliminary data.</text>
</comment>